<comment type="caution">
    <text evidence="1">The sequence shown here is derived from an EMBL/GenBank/DDBJ whole genome shotgun (WGS) entry which is preliminary data.</text>
</comment>
<dbReference type="EMBL" id="JACQCQ010000013">
    <property type="protein sequence ID" value="MBI3627812.1"/>
    <property type="molecule type" value="Genomic_DNA"/>
</dbReference>
<dbReference type="AlphaFoldDB" id="A0A9D6LS75"/>
<protein>
    <submittedName>
        <fullName evidence="1">Uncharacterized protein</fullName>
    </submittedName>
</protein>
<evidence type="ECO:0000313" key="2">
    <source>
        <dbReference type="Proteomes" id="UP000808388"/>
    </source>
</evidence>
<organism evidence="1 2">
    <name type="scientific">Candidatus Sungiibacteriota bacterium</name>
    <dbReference type="NCBI Taxonomy" id="2750080"/>
    <lineage>
        <taxon>Bacteria</taxon>
        <taxon>Candidatus Sungiibacteriota</taxon>
    </lineage>
</organism>
<accession>A0A9D6LS75</accession>
<dbReference type="Proteomes" id="UP000808388">
    <property type="component" value="Unassembled WGS sequence"/>
</dbReference>
<proteinExistence type="predicted"/>
<name>A0A9D6LS75_9BACT</name>
<evidence type="ECO:0000313" key="1">
    <source>
        <dbReference type="EMBL" id="MBI3627812.1"/>
    </source>
</evidence>
<gene>
    <name evidence="1" type="ORF">HY220_03685</name>
</gene>
<sequence length="139" mass="15534">MSPYRRAEKLVVRDESEVIRLQPLARRTLGYQRASDYSFVVDAGHLAADGSSSSSAPHRFTVKNVPQGSRVVAIEHVGCLKHKAIRHMLAELKAPADAVVVWYELPWRYARPSRHFSFFLICQAPGAFVPVPSCCMTLP</sequence>
<reference evidence="1" key="1">
    <citation type="submission" date="2020-07" db="EMBL/GenBank/DDBJ databases">
        <title>Huge and variable diversity of episymbiotic CPR bacteria and DPANN archaea in groundwater ecosystems.</title>
        <authorList>
            <person name="He C.Y."/>
            <person name="Keren R."/>
            <person name="Whittaker M."/>
            <person name="Farag I.F."/>
            <person name="Doudna J."/>
            <person name="Cate J.H.D."/>
            <person name="Banfield J.F."/>
        </authorList>
    </citation>
    <scope>NUCLEOTIDE SEQUENCE</scope>
    <source>
        <strain evidence="1">NC_groundwater_972_Pr1_S-0.2um_49_27</strain>
    </source>
</reference>